<reference evidence="29" key="1">
    <citation type="journal article" date="2023" name="Mol. Biol. Evol.">
        <title>Third-Generation Sequencing Reveals the Adaptive Role of the Epigenome in Three Deep-Sea Polychaetes.</title>
        <authorList>
            <person name="Perez M."/>
            <person name="Aroh O."/>
            <person name="Sun Y."/>
            <person name="Lan Y."/>
            <person name="Juniper S.K."/>
            <person name="Young C.R."/>
            <person name="Angers B."/>
            <person name="Qian P.Y."/>
        </authorList>
    </citation>
    <scope>NUCLEOTIDE SEQUENCE</scope>
    <source>
        <strain evidence="29">R07B-5</strain>
    </source>
</reference>
<dbReference type="PROSITE" id="PS51546">
    <property type="entry name" value="PI3K_RBD"/>
    <property type="match status" value="1"/>
</dbReference>
<keyword evidence="9" id="KW-0547">Nucleotide-binding</keyword>
<dbReference type="Pfam" id="PF00613">
    <property type="entry name" value="PI3Ka"/>
    <property type="match status" value="1"/>
</dbReference>
<dbReference type="Pfam" id="PF02192">
    <property type="entry name" value="PI3K_p85B"/>
    <property type="match status" value="1"/>
</dbReference>
<comment type="catalytic activity">
    <reaction evidence="16">
        <text>1,2-dioctanoyl-sn-glycero-3-phospho-(1D-myo-inositol-4,5-bisphosphate) + ATP = 1,2-dioctanoyl-sn-glycero-3-phospho-(1D-myo-inositol-3,4,5-trisphosphate) + ADP + H(+)</text>
        <dbReference type="Rhea" id="RHEA:55632"/>
        <dbReference type="ChEBI" id="CHEBI:15378"/>
        <dbReference type="ChEBI" id="CHEBI:30616"/>
        <dbReference type="ChEBI" id="CHEBI:83416"/>
        <dbReference type="ChEBI" id="CHEBI:83419"/>
        <dbReference type="ChEBI" id="CHEBI:456216"/>
    </reaction>
    <physiologicalReaction direction="left-to-right" evidence="16">
        <dbReference type="Rhea" id="RHEA:55633"/>
    </physiologicalReaction>
</comment>
<dbReference type="Pfam" id="PF00792">
    <property type="entry name" value="PI3K_C2"/>
    <property type="match status" value="1"/>
</dbReference>
<proteinExistence type="inferred from homology"/>
<dbReference type="PANTHER" id="PTHR10048">
    <property type="entry name" value="PHOSPHATIDYLINOSITOL KINASE"/>
    <property type="match status" value="1"/>
</dbReference>
<dbReference type="FunFam" id="1.25.40.70:FF:000001">
    <property type="entry name" value="Phosphatidylinositol 4,5-bisphosphate 3-kinase catalytic subunit"/>
    <property type="match status" value="1"/>
</dbReference>
<evidence type="ECO:0000313" key="30">
    <source>
        <dbReference type="Proteomes" id="UP001209878"/>
    </source>
</evidence>
<dbReference type="InterPro" id="IPR015433">
    <property type="entry name" value="PI3/4_kinase"/>
</dbReference>
<dbReference type="InterPro" id="IPR035892">
    <property type="entry name" value="C2_domain_sf"/>
</dbReference>
<evidence type="ECO:0000256" key="8">
    <source>
        <dbReference type="ARBA" id="ARBA00022679"/>
    </source>
</evidence>
<dbReference type="Gene3D" id="1.10.1070.11">
    <property type="entry name" value="Phosphatidylinositol 3-/4-kinase, catalytic domain"/>
    <property type="match status" value="1"/>
</dbReference>
<dbReference type="Pfam" id="PF00794">
    <property type="entry name" value="PI3K_rbd"/>
    <property type="match status" value="1"/>
</dbReference>
<dbReference type="GO" id="GO:0005886">
    <property type="term" value="C:plasma membrane"/>
    <property type="evidence" value="ECO:0007669"/>
    <property type="project" value="TreeGrafter"/>
</dbReference>
<dbReference type="InterPro" id="IPR002420">
    <property type="entry name" value="PI3K-type_C2_dom"/>
</dbReference>
<keyword evidence="8" id="KW-0808">Transferase</keyword>
<evidence type="ECO:0000256" key="18">
    <source>
        <dbReference type="ARBA" id="ARBA00065166"/>
    </source>
</evidence>
<dbReference type="GO" id="GO:0005524">
    <property type="term" value="F:ATP binding"/>
    <property type="evidence" value="ECO:0007669"/>
    <property type="project" value="UniProtKB-KW"/>
</dbReference>
<evidence type="ECO:0000256" key="7">
    <source>
        <dbReference type="ARBA" id="ARBA00022657"/>
    </source>
</evidence>
<dbReference type="SUPFAM" id="SSF49562">
    <property type="entry name" value="C2 domain (Calcium/lipid-binding domain, CaLB)"/>
    <property type="match status" value="1"/>
</dbReference>
<evidence type="ECO:0000259" key="28">
    <source>
        <dbReference type="PROSITE" id="PS51547"/>
    </source>
</evidence>
<evidence type="ECO:0000256" key="13">
    <source>
        <dbReference type="ARBA" id="ARBA00023981"/>
    </source>
</evidence>
<protein>
    <recommendedName>
        <fullName evidence="19">Phosphatidylinositol 4,5-bisphosphate 3-kinase catalytic subunit alpha isoform</fullName>
        <ecNumber evidence="4">2.7.1.137</ecNumber>
        <ecNumber evidence="3">2.7.1.153</ecNumber>
        <ecNumber evidence="5">2.7.11.1</ecNumber>
    </recommendedName>
    <alternativeName>
        <fullName evidence="22">Phosphatidylinositol 4,5-bisphosphate 3-kinase 110 kDa catalytic subunit alpha</fullName>
    </alternativeName>
    <alternativeName>
        <fullName evidence="21">Phosphoinositide-3-kinase catalytic alpha polypeptide</fullName>
    </alternativeName>
    <alternativeName>
        <fullName evidence="20">Serine/threonine protein kinase PIK3CA</fullName>
    </alternativeName>
</protein>
<dbReference type="Gene3D" id="1.25.40.70">
    <property type="entry name" value="Phosphatidylinositol 3-kinase, accessory domain (PIK)"/>
    <property type="match status" value="1"/>
</dbReference>
<organism evidence="29 30">
    <name type="scientific">Ridgeia piscesae</name>
    <name type="common">Tubeworm</name>
    <dbReference type="NCBI Taxonomy" id="27915"/>
    <lineage>
        <taxon>Eukaryota</taxon>
        <taxon>Metazoa</taxon>
        <taxon>Spiralia</taxon>
        <taxon>Lophotrochozoa</taxon>
        <taxon>Annelida</taxon>
        <taxon>Polychaeta</taxon>
        <taxon>Sedentaria</taxon>
        <taxon>Canalipalpata</taxon>
        <taxon>Sabellida</taxon>
        <taxon>Siboglinidae</taxon>
        <taxon>Ridgeia</taxon>
    </lineage>
</organism>
<dbReference type="EC" id="2.7.11.1" evidence="5"/>
<evidence type="ECO:0000256" key="19">
    <source>
        <dbReference type="ARBA" id="ARBA00073893"/>
    </source>
</evidence>
<dbReference type="EC" id="2.7.1.137" evidence="4"/>
<evidence type="ECO:0000256" key="17">
    <source>
        <dbReference type="ARBA" id="ARBA00051347"/>
    </source>
</evidence>
<dbReference type="GO" id="GO:0005942">
    <property type="term" value="C:phosphatidylinositol 3-kinase complex"/>
    <property type="evidence" value="ECO:0007669"/>
    <property type="project" value="TreeGrafter"/>
</dbReference>
<sequence length="1042" mass="121026">MPPSSGELWGHHLMPSQIDVDCLLPTGVIVCLRCNRDATLESLKSDLWREAKKYPLFYLLSDSPSYIFVSITQDAEKEEFYDETRRLCDLRLFQPILKVVEPKGNKEEKMLNSDIGIAIGMPVNEFNEMKDLEVMTFRRNILEVCKKSVEERNSHGPHGQARYVYPPDIHSSSELPPHIRQRVENEMSGQLIICIWVVSSNGDRQKYTVKVSHKASPEEVIAEAIRRRTRLMNMSTEQQRQCVLEYQDSYVLKVCGCEQFLLEKVPVSQYKHIRRCVARKQIPQMMLMSKEGIYASLPNNVFPNPAYVRRGISALRDINAQQTVSLWSIDFMLRIRINCATYVNVRELGKIYVRTGIYHGTEPLCPTRDTQHVDSSNPRWNEWLEYDLYIPDIPRSARLCLSICCVSKRKKKEVHYALAWGNVNLFDFNSRLRNDKFSLNLWPIPQGFDDLLNPIGVPGSNPNNDSPCLEVEFARFSQPVSFPKDSQIEEYAACIPLEQPRDFMMDEPSARELKEIIRRDALADLSEQDKELLWKLRKQCLRIPDSLPKLLAAVKWNSRDDVAQLYMLLKQWPVISLEAALELLYCTYTDITVRRFAVNCLEKILTDDQLSQYLLQLVQVLKFEPYVDNCLTRFLLRRSLLSQKIGHFFFWHLKSEMHQVSIRLRFGLILEAYSRGCGAYLKSLCKQVEALEKLVKLTDSLKLEREEAQLKMLVSQMQQADYLEALQHFPSPLNHSYILGDLAVEECNVKQSKKRPLWLVWQNPDHMAEFLYRDFKIIFKNGDDLRQDMLTLQVIGIMDSIWQTEGLDLKMMPYGCLATGYNVGMIEVVRDSKTVMKILEQNIRGAMQVSSKELHRWIKDKNKGDKYPIAIDTFTKSCAGYCVATFILGIGDRHPDNIMVNEDGQVFHIDFGHFLDHRKKKFGFQRERVPFVLTEHFCRVIAHGSDNPLKSTDFLNFMELCGKAYLCLRNHANVFITLFTMMLSCGIPELQSLDDIEYLRKTLAVERTEQEALVYFQQQLNEAHGGAWTTKLDWFFHWVKNR</sequence>
<keyword evidence="30" id="KW-1185">Reference proteome</keyword>
<keyword evidence="10" id="KW-0418">Kinase</keyword>
<evidence type="ECO:0000256" key="3">
    <source>
        <dbReference type="ARBA" id="ARBA00012010"/>
    </source>
</evidence>
<dbReference type="InterPro" id="IPR003113">
    <property type="entry name" value="PI3K_ABD"/>
</dbReference>
<dbReference type="Proteomes" id="UP001209878">
    <property type="component" value="Unassembled WGS sequence"/>
</dbReference>
<dbReference type="SUPFAM" id="SSF48371">
    <property type="entry name" value="ARM repeat"/>
    <property type="match status" value="1"/>
</dbReference>
<dbReference type="AlphaFoldDB" id="A0AAD9PAK4"/>
<dbReference type="InterPro" id="IPR018936">
    <property type="entry name" value="PI3/4_kinase_CS"/>
</dbReference>
<dbReference type="SMART" id="SM00142">
    <property type="entry name" value="PI3K_C2"/>
    <property type="match status" value="1"/>
</dbReference>
<keyword evidence="11" id="KW-0067">ATP-binding</keyword>
<dbReference type="CDD" id="cd05165">
    <property type="entry name" value="PI3Kc_I"/>
    <property type="match status" value="1"/>
</dbReference>
<dbReference type="InterPro" id="IPR001263">
    <property type="entry name" value="PI3K_accessory_dom"/>
</dbReference>
<dbReference type="SMART" id="SM00144">
    <property type="entry name" value="PI3K_rbd"/>
    <property type="match status" value="1"/>
</dbReference>
<dbReference type="InterPro" id="IPR036940">
    <property type="entry name" value="PI3/4_kinase_cat_sf"/>
</dbReference>
<dbReference type="FunFam" id="3.30.1010.10:FF:000007">
    <property type="entry name" value="Phosphatidylinositol 4,5-bisphosphate 3-kinase catalytic subunit"/>
    <property type="match status" value="1"/>
</dbReference>
<dbReference type="PROSITE" id="PS00916">
    <property type="entry name" value="PI3_4_KINASE_2"/>
    <property type="match status" value="1"/>
</dbReference>
<dbReference type="InterPro" id="IPR011009">
    <property type="entry name" value="Kinase-like_dom_sf"/>
</dbReference>
<dbReference type="SMART" id="SM00143">
    <property type="entry name" value="PI3K_p85B"/>
    <property type="match status" value="1"/>
</dbReference>
<comment type="catalytic activity">
    <reaction evidence="14">
        <text>a 1,2-diacyl-sn-glycero-3-phospho-(1D-myo-inositol) + ATP = a 1,2-diacyl-sn-glycero-3-phospho-(1D-myo-inositol-3-phosphate) + ADP + H(+)</text>
        <dbReference type="Rhea" id="RHEA:12709"/>
        <dbReference type="ChEBI" id="CHEBI:15378"/>
        <dbReference type="ChEBI" id="CHEBI:30616"/>
        <dbReference type="ChEBI" id="CHEBI:57880"/>
        <dbReference type="ChEBI" id="CHEBI:58088"/>
        <dbReference type="ChEBI" id="CHEBI:456216"/>
        <dbReference type="EC" id="2.7.1.137"/>
    </reaction>
    <physiologicalReaction direction="left-to-right" evidence="14">
        <dbReference type="Rhea" id="RHEA:12710"/>
    </physiologicalReaction>
</comment>
<dbReference type="InterPro" id="IPR042236">
    <property type="entry name" value="PI3K_accessory_sf"/>
</dbReference>
<dbReference type="PROSITE" id="PS50290">
    <property type="entry name" value="PI3_4_KINASE_3"/>
    <property type="match status" value="1"/>
</dbReference>
<dbReference type="FunFam" id="1.10.1070.11:FF:000006">
    <property type="entry name" value="Phosphatidylinositol 4,5-bisphosphate 3-kinase catalytic subunit"/>
    <property type="match status" value="1"/>
</dbReference>
<evidence type="ECO:0000256" key="12">
    <source>
        <dbReference type="ARBA" id="ARBA00022907"/>
    </source>
</evidence>
<dbReference type="EC" id="2.7.1.153" evidence="3"/>
<dbReference type="GO" id="GO:0035005">
    <property type="term" value="F:1-phosphatidylinositol-4-phosphate 3-kinase activity"/>
    <property type="evidence" value="ECO:0007669"/>
    <property type="project" value="TreeGrafter"/>
</dbReference>
<keyword evidence="7" id="KW-0037">Angiogenesis</keyword>
<dbReference type="Gene3D" id="3.30.1010.10">
    <property type="entry name" value="Phosphatidylinositol 3-kinase Catalytic Subunit, Chain A, domain 4"/>
    <property type="match status" value="1"/>
</dbReference>
<dbReference type="GO" id="GO:0005737">
    <property type="term" value="C:cytoplasm"/>
    <property type="evidence" value="ECO:0007669"/>
    <property type="project" value="UniProtKB-ARBA"/>
</dbReference>
<dbReference type="GO" id="GO:0046934">
    <property type="term" value="F:1-phosphatidylinositol-4,5-bisphosphate 3-kinase activity"/>
    <property type="evidence" value="ECO:0007669"/>
    <property type="project" value="UniProtKB-EC"/>
</dbReference>
<evidence type="ECO:0000256" key="15">
    <source>
        <dbReference type="ARBA" id="ARBA00048977"/>
    </source>
</evidence>
<evidence type="ECO:0000256" key="9">
    <source>
        <dbReference type="ARBA" id="ARBA00022741"/>
    </source>
</evidence>
<dbReference type="Pfam" id="PF00454">
    <property type="entry name" value="PI3_PI4_kinase"/>
    <property type="match status" value="1"/>
</dbReference>
<comment type="subunit">
    <text evidence="18">Heterodimer of a catalytic subunit PIK3CA and a p85 regulatory subunit (PIK3R1, PIK3R2 or PIK3R3). Interacts with IRS1 in nuclear extracts. Interacts with RUFY3. Interacts with RASD2. Interacts with APPL1. Interacts with HRAS and KRAS. Interaction with HRAS/KRAS is required for PI3K pathway signaling and cell proliferation stimulated by EGF and FGF2. Interacts with FAM83B; activates the PI3K/AKT signaling cascade.</text>
</comment>
<evidence type="ECO:0000256" key="11">
    <source>
        <dbReference type="ARBA" id="ARBA00022840"/>
    </source>
</evidence>
<dbReference type="SUPFAM" id="SSF54236">
    <property type="entry name" value="Ubiquitin-like"/>
    <property type="match status" value="1"/>
</dbReference>
<comment type="pathway">
    <text evidence="2">Lipid metabolism.</text>
</comment>
<dbReference type="InterPro" id="IPR016024">
    <property type="entry name" value="ARM-type_fold"/>
</dbReference>
<dbReference type="SMART" id="SM00145">
    <property type="entry name" value="PI3Ka"/>
    <property type="match status" value="1"/>
</dbReference>
<comment type="catalytic activity">
    <reaction evidence="15">
        <text>L-seryl-[protein] + ATP = O-phospho-L-seryl-[protein] + ADP + H(+)</text>
        <dbReference type="Rhea" id="RHEA:17989"/>
        <dbReference type="Rhea" id="RHEA-COMP:9863"/>
        <dbReference type="Rhea" id="RHEA-COMP:11604"/>
        <dbReference type="ChEBI" id="CHEBI:15378"/>
        <dbReference type="ChEBI" id="CHEBI:29999"/>
        <dbReference type="ChEBI" id="CHEBI:30616"/>
        <dbReference type="ChEBI" id="CHEBI:83421"/>
        <dbReference type="ChEBI" id="CHEBI:456216"/>
        <dbReference type="EC" id="2.7.11.1"/>
    </reaction>
    <physiologicalReaction direction="left-to-right" evidence="15">
        <dbReference type="Rhea" id="RHEA:17990"/>
    </physiologicalReaction>
</comment>
<evidence type="ECO:0000313" key="29">
    <source>
        <dbReference type="EMBL" id="KAK2191100.1"/>
    </source>
</evidence>
<dbReference type="Gene3D" id="3.10.20.90">
    <property type="entry name" value="Phosphatidylinositol 3-kinase Catalytic Subunit, Chain A, domain 1"/>
    <property type="match status" value="2"/>
</dbReference>
<dbReference type="PROSITE" id="PS51545">
    <property type="entry name" value="PIK_HELICAL"/>
    <property type="match status" value="1"/>
</dbReference>
<evidence type="ECO:0000256" key="6">
    <source>
        <dbReference type="ARBA" id="ARBA00022527"/>
    </source>
</evidence>
<dbReference type="GO" id="GO:0016303">
    <property type="term" value="F:1-phosphatidylinositol-3-kinase activity"/>
    <property type="evidence" value="ECO:0007669"/>
    <property type="project" value="UniProtKB-EC"/>
</dbReference>
<evidence type="ECO:0000259" key="26">
    <source>
        <dbReference type="PROSITE" id="PS51545"/>
    </source>
</evidence>
<comment type="catalytic activity">
    <reaction evidence="17">
        <text>1-octadecanoyl-2-(5Z,8Z,11Z,14Z)-eicosatetraenoyl-sn-glycero-3-phospho-1D-myo-inositol 4,5-bisphosphate + ATP = 1-octadecanoyl-2-(5Z,8Z,11Z,14Z-eicosatetraenoyl)-sn-glycero-3-phospho-(1D-myo-inositol 3,4,5-triphosphate) + ADP + H(+)</text>
        <dbReference type="Rhea" id="RHEA:43396"/>
        <dbReference type="ChEBI" id="CHEBI:15378"/>
        <dbReference type="ChEBI" id="CHEBI:30616"/>
        <dbReference type="ChEBI" id="CHEBI:77137"/>
        <dbReference type="ChEBI" id="CHEBI:83243"/>
        <dbReference type="ChEBI" id="CHEBI:456216"/>
    </reaction>
    <physiologicalReaction direction="left-to-right" evidence="17">
        <dbReference type="Rhea" id="RHEA:43397"/>
    </physiologicalReaction>
</comment>
<dbReference type="PROSITE" id="PS51544">
    <property type="entry name" value="PI3K_ABD"/>
    <property type="match status" value="1"/>
</dbReference>
<evidence type="ECO:0000256" key="14">
    <source>
        <dbReference type="ARBA" id="ARBA00023985"/>
    </source>
</evidence>
<dbReference type="SMART" id="SM00146">
    <property type="entry name" value="PI3Kc"/>
    <property type="match status" value="1"/>
</dbReference>
<feature type="domain" description="PI3K-ABD" evidence="25">
    <location>
        <begin position="14"/>
        <end position="103"/>
    </location>
</feature>
<comment type="catalytic activity">
    <reaction evidence="13">
        <text>a 1,2-diacyl-sn-glycero-3-phospho-(1D-myo-inositol-4,5-bisphosphate) + ATP = a 1,2-diacyl-sn-glycero-3-phospho-(1D-myo-inositol-3,4,5-trisphosphate) + ADP + H(+)</text>
        <dbReference type="Rhea" id="RHEA:21292"/>
        <dbReference type="ChEBI" id="CHEBI:15378"/>
        <dbReference type="ChEBI" id="CHEBI:30616"/>
        <dbReference type="ChEBI" id="CHEBI:57836"/>
        <dbReference type="ChEBI" id="CHEBI:58456"/>
        <dbReference type="ChEBI" id="CHEBI:456216"/>
        <dbReference type="EC" id="2.7.1.153"/>
    </reaction>
    <physiologicalReaction direction="left-to-right" evidence="13">
        <dbReference type="Rhea" id="RHEA:21293"/>
    </physiologicalReaction>
</comment>
<evidence type="ECO:0000256" key="16">
    <source>
        <dbReference type="ARBA" id="ARBA00050641"/>
    </source>
</evidence>
<dbReference type="GO" id="GO:0048015">
    <property type="term" value="P:phosphatidylinositol-mediated signaling"/>
    <property type="evidence" value="ECO:0007669"/>
    <property type="project" value="TreeGrafter"/>
</dbReference>
<dbReference type="GO" id="GO:0016477">
    <property type="term" value="P:cell migration"/>
    <property type="evidence" value="ECO:0007669"/>
    <property type="project" value="TreeGrafter"/>
</dbReference>
<feature type="domain" description="PIK helical" evidence="26">
    <location>
        <begin position="499"/>
        <end position="676"/>
    </location>
</feature>
<feature type="domain" description="PI3K/PI4K catalytic" evidence="24">
    <location>
        <begin position="743"/>
        <end position="1028"/>
    </location>
</feature>
<dbReference type="GO" id="GO:0004674">
    <property type="term" value="F:protein serine/threonine kinase activity"/>
    <property type="evidence" value="ECO:0007669"/>
    <property type="project" value="UniProtKB-KW"/>
</dbReference>
<dbReference type="PROSITE" id="PS51547">
    <property type="entry name" value="C2_PI3K"/>
    <property type="match status" value="1"/>
</dbReference>
<dbReference type="InterPro" id="IPR000403">
    <property type="entry name" value="PI3/4_kinase_cat_dom"/>
</dbReference>
<dbReference type="FunFam" id="2.60.40.150:FF:000041">
    <property type="entry name" value="Phosphatidylinositol 4,5-bisphosphate 3-kinase catalytic subunit"/>
    <property type="match status" value="1"/>
</dbReference>
<gene>
    <name evidence="29" type="ORF">NP493_61g03007</name>
</gene>
<comment type="caution">
    <text evidence="29">The sequence shown here is derived from an EMBL/GenBank/DDBJ whole genome shotgun (WGS) entry which is preliminary data.</text>
</comment>
<dbReference type="SUPFAM" id="SSF56112">
    <property type="entry name" value="Protein kinase-like (PK-like)"/>
    <property type="match status" value="1"/>
</dbReference>
<evidence type="ECO:0000256" key="5">
    <source>
        <dbReference type="ARBA" id="ARBA00012513"/>
    </source>
</evidence>
<evidence type="ECO:0000259" key="25">
    <source>
        <dbReference type="PROSITE" id="PS51544"/>
    </source>
</evidence>
<comment type="pathway">
    <text evidence="1">Phospholipid metabolism; phosphatidylinositol phosphate biosynthesis.</text>
</comment>
<feature type="domain" description="C2 PI3K-type" evidence="28">
    <location>
        <begin position="329"/>
        <end position="483"/>
    </location>
</feature>
<dbReference type="GO" id="GO:0043491">
    <property type="term" value="P:phosphatidylinositol 3-kinase/protein kinase B signal transduction"/>
    <property type="evidence" value="ECO:0007669"/>
    <property type="project" value="TreeGrafter"/>
</dbReference>
<dbReference type="GO" id="GO:0006909">
    <property type="term" value="P:phagocytosis"/>
    <property type="evidence" value="ECO:0007669"/>
    <property type="project" value="UniProtKB-KW"/>
</dbReference>
<dbReference type="PANTHER" id="PTHR10048:SF111">
    <property type="entry name" value="PHOSPHATIDYLINOSITOL 3-KINASE AGE-1"/>
    <property type="match status" value="1"/>
</dbReference>
<comment type="similarity">
    <text evidence="23">Belongs to the PI3/PI4-kinase family.</text>
</comment>
<dbReference type="Gene3D" id="2.60.40.150">
    <property type="entry name" value="C2 domain"/>
    <property type="match status" value="1"/>
</dbReference>
<dbReference type="InterPro" id="IPR029071">
    <property type="entry name" value="Ubiquitin-like_domsf"/>
</dbReference>
<evidence type="ECO:0000259" key="27">
    <source>
        <dbReference type="PROSITE" id="PS51546"/>
    </source>
</evidence>
<keyword evidence="12" id="KW-0581">Phagocytosis</keyword>
<evidence type="ECO:0000256" key="22">
    <source>
        <dbReference type="ARBA" id="ARBA00083121"/>
    </source>
</evidence>
<evidence type="ECO:0000256" key="1">
    <source>
        <dbReference type="ARBA" id="ARBA00004805"/>
    </source>
</evidence>
<name>A0AAD9PAK4_RIDPI</name>
<evidence type="ECO:0000256" key="2">
    <source>
        <dbReference type="ARBA" id="ARBA00005189"/>
    </source>
</evidence>
<dbReference type="EMBL" id="JAODUO010000060">
    <property type="protein sequence ID" value="KAK2191100.1"/>
    <property type="molecule type" value="Genomic_DNA"/>
</dbReference>
<evidence type="ECO:0000256" key="10">
    <source>
        <dbReference type="ARBA" id="ARBA00022777"/>
    </source>
</evidence>
<dbReference type="PROSITE" id="PS00915">
    <property type="entry name" value="PI3_4_KINASE_1"/>
    <property type="match status" value="1"/>
</dbReference>
<evidence type="ECO:0000256" key="20">
    <source>
        <dbReference type="ARBA" id="ARBA00076072"/>
    </source>
</evidence>
<evidence type="ECO:0000256" key="23">
    <source>
        <dbReference type="PROSITE-ProRule" id="PRU00880"/>
    </source>
</evidence>
<accession>A0AAD9PAK4</accession>
<keyword evidence="6" id="KW-0723">Serine/threonine-protein kinase</keyword>
<evidence type="ECO:0000259" key="24">
    <source>
        <dbReference type="PROSITE" id="PS50290"/>
    </source>
</evidence>
<evidence type="ECO:0000256" key="21">
    <source>
        <dbReference type="ARBA" id="ARBA00078524"/>
    </source>
</evidence>
<feature type="domain" description="PI3K-RBD" evidence="27">
    <location>
        <begin position="188"/>
        <end position="289"/>
    </location>
</feature>
<evidence type="ECO:0000256" key="4">
    <source>
        <dbReference type="ARBA" id="ARBA00012073"/>
    </source>
</evidence>
<dbReference type="InterPro" id="IPR000341">
    <property type="entry name" value="PI3K_Ras-bd_dom"/>
</dbReference>